<dbReference type="Proteomes" id="UP000030746">
    <property type="component" value="Unassembled WGS sequence"/>
</dbReference>
<feature type="transmembrane region" description="Helical" evidence="10">
    <location>
        <begin position="68"/>
        <end position="88"/>
    </location>
</feature>
<dbReference type="CTD" id="20253106"/>
<evidence type="ECO:0000256" key="6">
    <source>
        <dbReference type="ARBA" id="ARBA00022777"/>
    </source>
</evidence>
<evidence type="ECO:0000256" key="5">
    <source>
        <dbReference type="ARBA" id="ARBA00022692"/>
    </source>
</evidence>
<keyword evidence="7" id="KW-0256">Endoplasmic reticulum</keyword>
<dbReference type="EMBL" id="KB200701">
    <property type="protein sequence ID" value="ESP00642.1"/>
    <property type="molecule type" value="Genomic_DNA"/>
</dbReference>
<evidence type="ECO:0000256" key="9">
    <source>
        <dbReference type="ARBA" id="ARBA00023136"/>
    </source>
</evidence>
<protein>
    <recommendedName>
        <fullName evidence="3">dolichol kinase</fullName>
        <ecNumber evidence="3">2.7.1.108</ecNumber>
    </recommendedName>
</protein>
<feature type="transmembrane region" description="Helical" evidence="10">
    <location>
        <begin position="177"/>
        <end position="203"/>
    </location>
</feature>
<dbReference type="GeneID" id="20253106"/>
<dbReference type="GO" id="GO:0004168">
    <property type="term" value="F:dolichol kinase activity"/>
    <property type="evidence" value="ECO:0007669"/>
    <property type="project" value="UniProtKB-EC"/>
</dbReference>
<evidence type="ECO:0000313" key="12">
    <source>
        <dbReference type="Proteomes" id="UP000030746"/>
    </source>
</evidence>
<feature type="transmembrane region" description="Helical" evidence="10">
    <location>
        <begin position="108"/>
        <end position="129"/>
    </location>
</feature>
<keyword evidence="4" id="KW-0808">Transferase</keyword>
<reference evidence="11 12" key="1">
    <citation type="journal article" date="2013" name="Nature">
        <title>Insights into bilaterian evolution from three spiralian genomes.</title>
        <authorList>
            <person name="Simakov O."/>
            <person name="Marletaz F."/>
            <person name="Cho S.J."/>
            <person name="Edsinger-Gonzales E."/>
            <person name="Havlak P."/>
            <person name="Hellsten U."/>
            <person name="Kuo D.H."/>
            <person name="Larsson T."/>
            <person name="Lv J."/>
            <person name="Arendt D."/>
            <person name="Savage R."/>
            <person name="Osoegawa K."/>
            <person name="de Jong P."/>
            <person name="Grimwood J."/>
            <person name="Chapman J.A."/>
            <person name="Shapiro H."/>
            <person name="Aerts A."/>
            <person name="Otillar R.P."/>
            <person name="Terry A.Y."/>
            <person name="Boore J.L."/>
            <person name="Grigoriev I.V."/>
            <person name="Lindberg D.R."/>
            <person name="Seaver E.C."/>
            <person name="Weisblat D.A."/>
            <person name="Putnam N.H."/>
            <person name="Rokhsar D.S."/>
        </authorList>
    </citation>
    <scope>NUCLEOTIDE SEQUENCE [LARGE SCALE GENOMIC DNA]</scope>
</reference>
<feature type="transmembrane region" description="Helical" evidence="10">
    <location>
        <begin position="150"/>
        <end position="171"/>
    </location>
</feature>
<organism evidence="11 12">
    <name type="scientific">Lottia gigantea</name>
    <name type="common">Giant owl limpet</name>
    <dbReference type="NCBI Taxonomy" id="225164"/>
    <lineage>
        <taxon>Eukaryota</taxon>
        <taxon>Metazoa</taxon>
        <taxon>Spiralia</taxon>
        <taxon>Lophotrochozoa</taxon>
        <taxon>Mollusca</taxon>
        <taxon>Gastropoda</taxon>
        <taxon>Patellogastropoda</taxon>
        <taxon>Lottioidea</taxon>
        <taxon>Lottiidae</taxon>
        <taxon>Lottia</taxon>
    </lineage>
</organism>
<evidence type="ECO:0000256" key="2">
    <source>
        <dbReference type="ARBA" id="ARBA00010794"/>
    </source>
</evidence>
<evidence type="ECO:0000256" key="4">
    <source>
        <dbReference type="ARBA" id="ARBA00022679"/>
    </source>
</evidence>
<evidence type="ECO:0000313" key="11">
    <source>
        <dbReference type="EMBL" id="ESP00642.1"/>
    </source>
</evidence>
<dbReference type="PANTHER" id="PTHR13205:SF15">
    <property type="entry name" value="DOLICHOL KINASE"/>
    <property type="match status" value="1"/>
</dbReference>
<dbReference type="PANTHER" id="PTHR13205">
    <property type="entry name" value="TRANSMEMBRANE PROTEIN 15-RELATED"/>
    <property type="match status" value="1"/>
</dbReference>
<keyword evidence="8 10" id="KW-1133">Transmembrane helix</keyword>
<dbReference type="EC" id="2.7.1.108" evidence="3"/>
<dbReference type="OMA" id="NEHLLIF"/>
<feature type="transmembrane region" description="Helical" evidence="10">
    <location>
        <begin position="35"/>
        <end position="56"/>
    </location>
</feature>
<dbReference type="RefSeq" id="XP_009048761.1">
    <property type="nucleotide sequence ID" value="XM_009050513.1"/>
</dbReference>
<evidence type="ECO:0000256" key="7">
    <source>
        <dbReference type="ARBA" id="ARBA00022824"/>
    </source>
</evidence>
<dbReference type="GO" id="GO:0005789">
    <property type="term" value="C:endoplasmic reticulum membrane"/>
    <property type="evidence" value="ECO:0007669"/>
    <property type="project" value="UniProtKB-SubCell"/>
</dbReference>
<keyword evidence="5 10" id="KW-0812">Transmembrane</keyword>
<comment type="similarity">
    <text evidence="2">Belongs to the polyprenol kinase family.</text>
</comment>
<evidence type="ECO:0000256" key="3">
    <source>
        <dbReference type="ARBA" id="ARBA00012132"/>
    </source>
</evidence>
<accession>V4B2K1</accession>
<feature type="transmembrane region" description="Helical" evidence="10">
    <location>
        <begin position="7"/>
        <end position="29"/>
    </location>
</feature>
<dbReference type="KEGG" id="lgi:LOTGIDRAFT_96453"/>
<comment type="subcellular location">
    <subcellularLocation>
        <location evidence="1">Endoplasmic reticulum membrane</location>
        <topology evidence="1">Multi-pass membrane protein</topology>
    </subcellularLocation>
</comment>
<keyword evidence="6" id="KW-0418">Kinase</keyword>
<name>V4B2K1_LOTGI</name>
<dbReference type="GO" id="GO:0043048">
    <property type="term" value="P:dolichyl monophosphate biosynthetic process"/>
    <property type="evidence" value="ECO:0007669"/>
    <property type="project" value="TreeGrafter"/>
</dbReference>
<keyword evidence="9 10" id="KW-0472">Membrane</keyword>
<evidence type="ECO:0000256" key="8">
    <source>
        <dbReference type="ARBA" id="ARBA00022989"/>
    </source>
</evidence>
<keyword evidence="12" id="KW-1185">Reference proteome</keyword>
<dbReference type="STRING" id="225164.V4B2K1"/>
<feature type="non-terminal residue" evidence="11">
    <location>
        <position position="1"/>
    </location>
</feature>
<evidence type="ECO:0000256" key="1">
    <source>
        <dbReference type="ARBA" id="ARBA00004477"/>
    </source>
</evidence>
<dbReference type="AlphaFoldDB" id="V4B2K1"/>
<dbReference type="InterPro" id="IPR032974">
    <property type="entry name" value="Polypren_kinase"/>
</dbReference>
<gene>
    <name evidence="11" type="ORF">LOTGIDRAFT_96453</name>
</gene>
<proteinExistence type="inferred from homology"/>
<dbReference type="HOGENOM" id="CLU_027611_0_0_1"/>
<evidence type="ECO:0000256" key="10">
    <source>
        <dbReference type="SAM" id="Phobius"/>
    </source>
</evidence>
<dbReference type="OrthoDB" id="377083at2759"/>
<feature type="non-terminal residue" evidence="11">
    <location>
        <position position="204"/>
    </location>
</feature>
<sequence length="204" mass="22695">STIIRKYFHVVVVAVFIPGLVVDVEFLYLSSVIALAFFIILEVSSLVSLLCLGCVIDQSFSMFIDDRDQGVVILTHLYLLIGLSLPLWLTKSLYKGMKHFNFEMTTSISLYSGVLSLGIGDTVASIIGSSIGRIHWPGSKKTVEGTTSSIFSQCLTVYILYSLGIIETVYWQKVIMAIILTSLYEAFTFQIDNLVLPVFIFLLL</sequence>